<keyword evidence="2" id="KW-1185">Reference proteome</keyword>
<sequence length="371" mass="38615">MADPSDYELAAWRDVQCFKGRPLSRAMRGVGEQMALGFSAIGTQATTYLAKHPKTQAVVAKGQGAAVKTAQVVGTGAKQAVGAIPDGVTDWSGQAFDSIRRIVGRISRVALSPARVVKLHQKRGHDVTDLADVRRLDLKQVDLVRGRAASWYYPATAALSGAGAGFLITGGELAVPVSGGASAAPSGAVIAGAMVGDAAIVLGLASRCVGQVSLHYGYDPEEPAEKLFIMSVVNAGTALSATAKAAAMADVSRLTQALVRGKVWSILDKSVVSQVSKQFAKAFGVRFTKQSLGKVVPVAGIVLGGTFNWTTLEAIVDAANIAYRHRFLLEKYPSLAAEEVPVSVTAEAAEDADETISVLREVSDAGGPDLE</sequence>
<dbReference type="EMBL" id="BMMD01000006">
    <property type="protein sequence ID" value="GGJ76673.1"/>
    <property type="molecule type" value="Genomic_DNA"/>
</dbReference>
<accession>A0A917PGC6</accession>
<evidence type="ECO:0008006" key="3">
    <source>
        <dbReference type="Google" id="ProtNLM"/>
    </source>
</evidence>
<proteinExistence type="predicted"/>
<reference evidence="1" key="1">
    <citation type="journal article" date="2014" name="Int. J. Syst. Evol. Microbiol.">
        <title>Complete genome sequence of Corynebacterium casei LMG S-19264T (=DSM 44701T), isolated from a smear-ripened cheese.</title>
        <authorList>
            <consortium name="US DOE Joint Genome Institute (JGI-PGF)"/>
            <person name="Walter F."/>
            <person name="Albersmeier A."/>
            <person name="Kalinowski J."/>
            <person name="Ruckert C."/>
        </authorList>
    </citation>
    <scope>NUCLEOTIDE SEQUENCE</scope>
    <source>
        <strain evidence="1">CGMCC 1.8984</strain>
    </source>
</reference>
<protein>
    <recommendedName>
        <fullName evidence="3">Serine/arginine repetitive matrix protein 2</fullName>
    </recommendedName>
</protein>
<dbReference type="PANTHER" id="PTHR41260:SF1">
    <property type="entry name" value="PROTEIN ECSC"/>
    <property type="match status" value="1"/>
</dbReference>
<gene>
    <name evidence="1" type="ORF">GCM10011372_13660</name>
</gene>
<comment type="caution">
    <text evidence="1">The sequence shown here is derived from an EMBL/GenBank/DDBJ whole genome shotgun (WGS) entry which is preliminary data.</text>
</comment>
<organism evidence="1 2">
    <name type="scientific">Agromyces bauzanensis</name>
    <dbReference type="NCBI Taxonomy" id="1308924"/>
    <lineage>
        <taxon>Bacteria</taxon>
        <taxon>Bacillati</taxon>
        <taxon>Actinomycetota</taxon>
        <taxon>Actinomycetes</taxon>
        <taxon>Micrococcales</taxon>
        <taxon>Microbacteriaceae</taxon>
        <taxon>Agromyces</taxon>
    </lineage>
</organism>
<evidence type="ECO:0000313" key="1">
    <source>
        <dbReference type="EMBL" id="GGJ76673.1"/>
    </source>
</evidence>
<name>A0A917PGC6_9MICO</name>
<dbReference type="Proteomes" id="UP000636956">
    <property type="component" value="Unassembled WGS sequence"/>
</dbReference>
<dbReference type="Pfam" id="PF12787">
    <property type="entry name" value="EcsC"/>
    <property type="match status" value="1"/>
</dbReference>
<dbReference type="AlphaFoldDB" id="A0A917PGC6"/>
<dbReference type="RefSeq" id="WP_188742694.1">
    <property type="nucleotide sequence ID" value="NZ_BAABFW010000015.1"/>
</dbReference>
<dbReference type="InterPro" id="IPR024787">
    <property type="entry name" value="EcsC"/>
</dbReference>
<dbReference type="PANTHER" id="PTHR41260">
    <property type="entry name" value="PROTEIN ECSC"/>
    <property type="match status" value="1"/>
</dbReference>
<evidence type="ECO:0000313" key="2">
    <source>
        <dbReference type="Proteomes" id="UP000636956"/>
    </source>
</evidence>
<reference evidence="1" key="2">
    <citation type="submission" date="2020-09" db="EMBL/GenBank/DDBJ databases">
        <authorList>
            <person name="Sun Q."/>
            <person name="Zhou Y."/>
        </authorList>
    </citation>
    <scope>NUCLEOTIDE SEQUENCE</scope>
    <source>
        <strain evidence="1">CGMCC 1.8984</strain>
    </source>
</reference>